<sequence>MIRASGRKSKGDAEVRKREGFDSEKILVLPESRIRELSSHPLLRPLFATDIGYFPHAKYHYRERPDGCDAYILMLCVGGAGWIQVGEEKRKEVGKYDVVVLPPGAKHRYGASEDNPWSIYWVHFRGESARDFVDLLPLESHTLQVSGRDAVRLIEWFQPCYELLSRQGYSLAHCLFANQQLQQLLSFLAMQRTPGGDDSSKETVERSIQYMMLHLGSNLSLRQLSEQANLSRSHYSAVFKRVTGASPLHYFTRLKMQQACTYLDLSAWSAKEIGAKLGYGDSLYFSRVFRKEIGMSPTEYRRKMKG</sequence>
<dbReference type="InterPro" id="IPR050204">
    <property type="entry name" value="AraC_XylS_family_regulators"/>
</dbReference>
<dbReference type="InterPro" id="IPR003313">
    <property type="entry name" value="AraC-bd"/>
</dbReference>
<dbReference type="AlphaFoldDB" id="A0A5R9GC48"/>
<evidence type="ECO:0000256" key="2">
    <source>
        <dbReference type="ARBA" id="ARBA00023125"/>
    </source>
</evidence>
<evidence type="ECO:0000259" key="4">
    <source>
        <dbReference type="PROSITE" id="PS01124"/>
    </source>
</evidence>
<dbReference type="EMBL" id="VCIW01000001">
    <property type="protein sequence ID" value="TLS54052.1"/>
    <property type="molecule type" value="Genomic_DNA"/>
</dbReference>
<dbReference type="InterPro" id="IPR037923">
    <property type="entry name" value="HTH-like"/>
</dbReference>
<accession>A0A5R9GC48</accession>
<protein>
    <submittedName>
        <fullName evidence="5">AraC family transcriptional regulator</fullName>
    </submittedName>
</protein>
<dbReference type="Proteomes" id="UP000309676">
    <property type="component" value="Unassembled WGS sequence"/>
</dbReference>
<proteinExistence type="predicted"/>
<evidence type="ECO:0000313" key="6">
    <source>
        <dbReference type="Proteomes" id="UP000309676"/>
    </source>
</evidence>
<dbReference type="SUPFAM" id="SSF51215">
    <property type="entry name" value="Regulatory protein AraC"/>
    <property type="match status" value="1"/>
</dbReference>
<dbReference type="SUPFAM" id="SSF46689">
    <property type="entry name" value="Homeodomain-like"/>
    <property type="match status" value="2"/>
</dbReference>
<dbReference type="InterPro" id="IPR009057">
    <property type="entry name" value="Homeodomain-like_sf"/>
</dbReference>
<dbReference type="CDD" id="cd06986">
    <property type="entry name" value="cupin_MmsR-like_N"/>
    <property type="match status" value="1"/>
</dbReference>
<dbReference type="InterPro" id="IPR020449">
    <property type="entry name" value="Tscrpt_reg_AraC-type_HTH"/>
</dbReference>
<keyword evidence="3" id="KW-0804">Transcription</keyword>
<dbReference type="OrthoDB" id="9807321at2"/>
<dbReference type="Pfam" id="PF02311">
    <property type="entry name" value="AraC_binding"/>
    <property type="match status" value="1"/>
</dbReference>
<evidence type="ECO:0000256" key="1">
    <source>
        <dbReference type="ARBA" id="ARBA00023015"/>
    </source>
</evidence>
<reference evidence="5 6" key="1">
    <citation type="submission" date="2019-05" db="EMBL/GenBank/DDBJ databases">
        <authorList>
            <person name="Narsing Rao M.P."/>
            <person name="Li W.J."/>
        </authorList>
    </citation>
    <scope>NUCLEOTIDE SEQUENCE [LARGE SCALE GENOMIC DNA]</scope>
    <source>
        <strain evidence="5 6">SYSU_K30003</strain>
    </source>
</reference>
<dbReference type="Gene3D" id="2.60.120.280">
    <property type="entry name" value="Regulatory protein AraC"/>
    <property type="match status" value="1"/>
</dbReference>
<dbReference type="PRINTS" id="PR00032">
    <property type="entry name" value="HTHARAC"/>
</dbReference>
<dbReference type="Pfam" id="PF12833">
    <property type="entry name" value="HTH_18"/>
    <property type="match status" value="1"/>
</dbReference>
<dbReference type="PROSITE" id="PS01124">
    <property type="entry name" value="HTH_ARAC_FAMILY_2"/>
    <property type="match status" value="1"/>
</dbReference>
<dbReference type="GO" id="GO:0043565">
    <property type="term" value="F:sequence-specific DNA binding"/>
    <property type="evidence" value="ECO:0007669"/>
    <property type="project" value="InterPro"/>
</dbReference>
<dbReference type="GO" id="GO:0003700">
    <property type="term" value="F:DNA-binding transcription factor activity"/>
    <property type="evidence" value="ECO:0007669"/>
    <property type="project" value="InterPro"/>
</dbReference>
<feature type="domain" description="HTH araC/xylS-type" evidence="4">
    <location>
        <begin position="205"/>
        <end position="303"/>
    </location>
</feature>
<keyword evidence="2" id="KW-0238">DNA-binding</keyword>
<evidence type="ECO:0000256" key="3">
    <source>
        <dbReference type="ARBA" id="ARBA00023163"/>
    </source>
</evidence>
<keyword evidence="1" id="KW-0805">Transcription regulation</keyword>
<dbReference type="PANTHER" id="PTHR46796">
    <property type="entry name" value="HTH-TYPE TRANSCRIPTIONAL ACTIVATOR RHAS-RELATED"/>
    <property type="match status" value="1"/>
</dbReference>
<comment type="caution">
    <text evidence="5">The sequence shown here is derived from an EMBL/GenBank/DDBJ whole genome shotgun (WGS) entry which is preliminary data.</text>
</comment>
<keyword evidence="6" id="KW-1185">Reference proteome</keyword>
<dbReference type="SMART" id="SM00342">
    <property type="entry name" value="HTH_ARAC"/>
    <property type="match status" value="1"/>
</dbReference>
<evidence type="ECO:0000313" key="5">
    <source>
        <dbReference type="EMBL" id="TLS54052.1"/>
    </source>
</evidence>
<dbReference type="Gene3D" id="1.10.10.60">
    <property type="entry name" value="Homeodomain-like"/>
    <property type="match status" value="2"/>
</dbReference>
<dbReference type="InterPro" id="IPR018060">
    <property type="entry name" value="HTH_AraC"/>
</dbReference>
<gene>
    <name evidence="5" type="ORF">FE782_01500</name>
</gene>
<name>A0A5R9GC48_9BACL</name>
<dbReference type="PANTHER" id="PTHR46796:SF7">
    <property type="entry name" value="ARAC FAMILY TRANSCRIPTIONAL REGULATOR"/>
    <property type="match status" value="1"/>
</dbReference>
<organism evidence="5 6">
    <name type="scientific">Paenibacillus antri</name>
    <dbReference type="NCBI Taxonomy" id="2582848"/>
    <lineage>
        <taxon>Bacteria</taxon>
        <taxon>Bacillati</taxon>
        <taxon>Bacillota</taxon>
        <taxon>Bacilli</taxon>
        <taxon>Bacillales</taxon>
        <taxon>Paenibacillaceae</taxon>
        <taxon>Paenibacillus</taxon>
    </lineage>
</organism>